<dbReference type="AlphaFoldDB" id="A0A2N9ANV7"/>
<dbReference type="Pfam" id="PF02390">
    <property type="entry name" value="Methyltransf_4"/>
    <property type="match status" value="1"/>
</dbReference>
<dbReference type="UniPathway" id="UPA00989"/>
<keyword evidence="5 7" id="KW-0949">S-adenosyl-L-methionine</keyword>
<reference evidence="11" key="1">
    <citation type="submission" date="2017-10" db="EMBL/GenBank/DDBJ databases">
        <authorList>
            <person name="Regsiter A."/>
            <person name="William W."/>
        </authorList>
    </citation>
    <scope>NUCLEOTIDE SEQUENCE [LARGE SCALE GENOMIC DNA]</scope>
</reference>
<evidence type="ECO:0000256" key="7">
    <source>
        <dbReference type="HAMAP-Rule" id="MF_01057"/>
    </source>
</evidence>
<gene>
    <name evidence="7 9" type="primary">trmB</name>
    <name evidence="10" type="ORF">KEC54_18215</name>
    <name evidence="9" type="ORF">TK0001_2416</name>
</gene>
<evidence type="ECO:0000256" key="6">
    <source>
        <dbReference type="ARBA" id="ARBA00022694"/>
    </source>
</evidence>
<evidence type="ECO:0000256" key="1">
    <source>
        <dbReference type="ARBA" id="ARBA00000142"/>
    </source>
</evidence>
<proteinExistence type="inferred from homology"/>
<comment type="caution">
    <text evidence="7">Lacks conserved residue(s) required for the propagation of feature annotation.</text>
</comment>
<evidence type="ECO:0000256" key="8">
    <source>
        <dbReference type="SAM" id="MobiDB-lite"/>
    </source>
</evidence>
<dbReference type="PANTHER" id="PTHR23417:SF14">
    <property type="entry name" value="PENTACOTRIPEPTIDE-REPEAT REGION OF PRORP DOMAIN-CONTAINING PROTEIN"/>
    <property type="match status" value="1"/>
</dbReference>
<accession>A0A2N9ANV7</accession>
<keyword evidence="4 7" id="KW-0808">Transferase</keyword>
<feature type="binding site" evidence="7">
    <location>
        <position position="147"/>
    </location>
    <ligand>
        <name>S-adenosyl-L-methionine</name>
        <dbReference type="ChEBI" id="CHEBI:59789"/>
    </ligand>
</feature>
<comment type="function">
    <text evidence="2 7">Catalyzes the formation of N(7)-methylguanine at position 46 (m7G46) in tRNA.</text>
</comment>
<dbReference type="InterPro" id="IPR029063">
    <property type="entry name" value="SAM-dependent_MTases_sf"/>
</dbReference>
<reference evidence="9" key="2">
    <citation type="submission" date="2017-10" db="EMBL/GenBank/DDBJ databases">
        <authorList>
            <person name="Banno H."/>
            <person name="Chua N.-H."/>
        </authorList>
    </citation>
    <scope>NUCLEOTIDE SEQUENCE [LARGE SCALE GENOMIC DNA]</scope>
    <source>
        <strain evidence="9">TK 0001</strain>
    </source>
</reference>
<dbReference type="Proteomes" id="UP000233769">
    <property type="component" value="Chromosome tk0001"/>
</dbReference>
<dbReference type="SUPFAM" id="SSF53335">
    <property type="entry name" value="S-adenosyl-L-methionine-dependent methyltransferases"/>
    <property type="match status" value="1"/>
</dbReference>
<dbReference type="InterPro" id="IPR055361">
    <property type="entry name" value="tRNA_methyltr_TrmB_bact"/>
</dbReference>
<dbReference type="HAMAP" id="MF_01057">
    <property type="entry name" value="tRNA_methyltr_TrmB"/>
    <property type="match status" value="1"/>
</dbReference>
<sequence length="245" mass="27561">MMGRDDDIPPETGGTAETERAFYGRRKGKRLRPGQEQRLEGALPSLRVTLPERGEFLDPPSLFPVPVDEVWLEIGFGGGEHLAAQAEAHRQAGIIGCEPFVNGVVKLLRAVDERDLRNVRVWDEDATALLAALPDASLARVYLLYPDPWPKRRQRKRRFVSDASLAEIARVLRPGGHFRFASDIDDYVGWTLVRAARCPQLRWTAQTADDWRKPFEGWPGTRYEAKALAAGRLPSYLTFERVGAD</sequence>
<dbReference type="Gene3D" id="3.40.50.150">
    <property type="entry name" value="Vaccinia Virus protein VP39"/>
    <property type="match status" value="1"/>
</dbReference>
<evidence type="ECO:0000256" key="5">
    <source>
        <dbReference type="ARBA" id="ARBA00022691"/>
    </source>
</evidence>
<evidence type="ECO:0000256" key="2">
    <source>
        <dbReference type="ARBA" id="ARBA00003015"/>
    </source>
</evidence>
<comment type="catalytic activity">
    <reaction evidence="1 7">
        <text>guanosine(46) in tRNA + S-adenosyl-L-methionine = N(7)-methylguanosine(46) in tRNA + S-adenosyl-L-homocysteine</text>
        <dbReference type="Rhea" id="RHEA:42708"/>
        <dbReference type="Rhea" id="RHEA-COMP:10188"/>
        <dbReference type="Rhea" id="RHEA-COMP:10189"/>
        <dbReference type="ChEBI" id="CHEBI:57856"/>
        <dbReference type="ChEBI" id="CHEBI:59789"/>
        <dbReference type="ChEBI" id="CHEBI:74269"/>
        <dbReference type="ChEBI" id="CHEBI:74480"/>
        <dbReference type="EC" id="2.1.1.33"/>
    </reaction>
</comment>
<evidence type="ECO:0000313" key="11">
    <source>
        <dbReference type="Proteomes" id="UP000233769"/>
    </source>
</evidence>
<protein>
    <recommendedName>
        <fullName evidence="7">tRNA (guanine-N(7)-)-methyltransferase</fullName>
        <ecNumber evidence="7">2.1.1.33</ecNumber>
    </recommendedName>
    <alternativeName>
        <fullName evidence="7">tRNA (guanine(46)-N(7))-methyltransferase</fullName>
    </alternativeName>
    <alternativeName>
        <fullName evidence="7">tRNA(m7G46)-methyltransferase</fullName>
    </alternativeName>
</protein>
<feature type="binding site" evidence="7">
    <location>
        <position position="73"/>
    </location>
    <ligand>
        <name>S-adenosyl-L-methionine</name>
        <dbReference type="ChEBI" id="CHEBI:59789"/>
    </ligand>
</feature>
<feature type="binding site" evidence="7">
    <location>
        <position position="151"/>
    </location>
    <ligand>
        <name>substrate</name>
    </ligand>
</feature>
<dbReference type="Proteomes" id="UP001223720">
    <property type="component" value="Chromosome"/>
</dbReference>
<evidence type="ECO:0000256" key="4">
    <source>
        <dbReference type="ARBA" id="ARBA00022679"/>
    </source>
</evidence>
<dbReference type="GO" id="GO:0008176">
    <property type="term" value="F:tRNA (guanine(46)-N7)-methyltransferase activity"/>
    <property type="evidence" value="ECO:0007669"/>
    <property type="project" value="UniProtKB-UniRule"/>
</dbReference>
<feature type="region of interest" description="Disordered" evidence="8">
    <location>
        <begin position="1"/>
        <end position="35"/>
    </location>
</feature>
<dbReference type="PANTHER" id="PTHR23417">
    <property type="entry name" value="3-DEOXY-D-MANNO-OCTULOSONIC-ACID TRANSFERASE/TRNA GUANINE-N 7 - -METHYLTRANSFERASE"/>
    <property type="match status" value="1"/>
</dbReference>
<dbReference type="EMBL" id="LT962688">
    <property type="protein sequence ID" value="SOR29018.1"/>
    <property type="molecule type" value="Genomic_DNA"/>
</dbReference>
<evidence type="ECO:0000313" key="10">
    <source>
        <dbReference type="EMBL" id="WHQ68310.1"/>
    </source>
</evidence>
<dbReference type="EC" id="2.1.1.33" evidence="7"/>
<dbReference type="PROSITE" id="PS51625">
    <property type="entry name" value="SAM_MT_TRMB"/>
    <property type="match status" value="1"/>
</dbReference>
<dbReference type="EMBL" id="CP073633">
    <property type="protein sequence ID" value="WHQ68310.1"/>
    <property type="molecule type" value="Genomic_DNA"/>
</dbReference>
<comment type="pathway">
    <text evidence="7">tRNA modification; N(7)-methylguanine-tRNA biosynthesis.</text>
</comment>
<feature type="binding site" evidence="7">
    <location>
        <begin position="221"/>
        <end position="224"/>
    </location>
    <ligand>
        <name>substrate</name>
    </ligand>
</feature>
<evidence type="ECO:0000313" key="9">
    <source>
        <dbReference type="EMBL" id="SOR29018.1"/>
    </source>
</evidence>
<comment type="similarity">
    <text evidence="7">Belongs to the class I-like SAM-binding methyltransferase superfamily. TrmB family.</text>
</comment>
<dbReference type="RefSeq" id="WP_056117933.1">
    <property type="nucleotide sequence ID" value="NZ_CP073633.1"/>
</dbReference>
<feature type="binding site" evidence="7">
    <location>
        <position position="125"/>
    </location>
    <ligand>
        <name>S-adenosyl-L-methionine</name>
        <dbReference type="ChEBI" id="CHEBI:59789"/>
    </ligand>
</feature>
<organism evidence="9 11">
    <name type="scientific">Methylorubrum extorquens</name>
    <name type="common">Methylobacterium dichloromethanicum</name>
    <name type="synonym">Methylobacterium extorquens</name>
    <dbReference type="NCBI Taxonomy" id="408"/>
    <lineage>
        <taxon>Bacteria</taxon>
        <taxon>Pseudomonadati</taxon>
        <taxon>Pseudomonadota</taxon>
        <taxon>Alphaproteobacteria</taxon>
        <taxon>Hyphomicrobiales</taxon>
        <taxon>Methylobacteriaceae</taxon>
        <taxon>Methylorubrum</taxon>
    </lineage>
</organism>
<keyword evidence="3 7" id="KW-0489">Methyltransferase</keyword>
<feature type="compositionally biased region" description="Basic residues" evidence="8">
    <location>
        <begin position="23"/>
        <end position="32"/>
    </location>
</feature>
<keyword evidence="6 7" id="KW-0819">tRNA processing</keyword>
<name>A0A2N9ANV7_METEX</name>
<dbReference type="GO" id="GO:0043527">
    <property type="term" value="C:tRNA methyltransferase complex"/>
    <property type="evidence" value="ECO:0007669"/>
    <property type="project" value="TreeGrafter"/>
</dbReference>
<reference evidence="10" key="3">
    <citation type="journal article" date="2022" name="Biotechnol. Bioprocess Eng.">
        <title>Pan-genome Analysis Reveals Comparative Genomic Features of Central Metabolic Pathways in Methylorubrum extorquens.</title>
        <authorList>
            <person name="Lee G.M."/>
            <person name="Scott-Nevros Z.K."/>
            <person name="Lee S.-M."/>
            <person name="Kim D."/>
        </authorList>
    </citation>
    <scope>NUCLEOTIDE SEQUENCE</scope>
    <source>
        <strain evidence="10">ATCC 55366</strain>
    </source>
</reference>
<feature type="binding site" evidence="7">
    <location>
        <position position="98"/>
    </location>
    <ligand>
        <name>S-adenosyl-L-methionine</name>
        <dbReference type="ChEBI" id="CHEBI:59789"/>
    </ligand>
</feature>
<feature type="binding site" evidence="7">
    <location>
        <position position="183"/>
    </location>
    <ligand>
        <name>substrate</name>
    </ligand>
</feature>
<evidence type="ECO:0000256" key="3">
    <source>
        <dbReference type="ARBA" id="ARBA00022603"/>
    </source>
</evidence>
<dbReference type="InterPro" id="IPR003358">
    <property type="entry name" value="tRNA_(Gua-N-7)_MeTrfase_Trmb"/>
</dbReference>